<gene>
    <name evidence="6" type="ORF">DHV22_18135</name>
</gene>
<dbReference type="PANTHER" id="PTHR42780">
    <property type="entry name" value="SOLEUCYL-TRNA SYNTHETASE"/>
    <property type="match status" value="1"/>
</dbReference>
<evidence type="ECO:0000256" key="5">
    <source>
        <dbReference type="ARBA" id="ARBA00023146"/>
    </source>
</evidence>
<dbReference type="GO" id="GO:0004822">
    <property type="term" value="F:isoleucine-tRNA ligase activity"/>
    <property type="evidence" value="ECO:0007669"/>
    <property type="project" value="InterPro"/>
</dbReference>
<dbReference type="GO" id="GO:0002161">
    <property type="term" value="F:aminoacyl-tRNA deacylase activity"/>
    <property type="evidence" value="ECO:0007669"/>
    <property type="project" value="InterPro"/>
</dbReference>
<dbReference type="InterPro" id="IPR009008">
    <property type="entry name" value="Val/Leu/Ile-tRNA-synth_edit"/>
</dbReference>
<keyword evidence="1" id="KW-0436">Ligase</keyword>
<proteinExistence type="predicted"/>
<evidence type="ECO:0000256" key="2">
    <source>
        <dbReference type="ARBA" id="ARBA00022741"/>
    </source>
</evidence>
<keyword evidence="3" id="KW-0067">ATP-binding</keyword>
<evidence type="ECO:0000256" key="3">
    <source>
        <dbReference type="ARBA" id="ARBA00022840"/>
    </source>
</evidence>
<evidence type="ECO:0000256" key="1">
    <source>
        <dbReference type="ARBA" id="ARBA00022598"/>
    </source>
</evidence>
<evidence type="ECO:0000313" key="7">
    <source>
        <dbReference type="Proteomes" id="UP000263268"/>
    </source>
</evidence>
<dbReference type="AlphaFoldDB" id="A0A3D6BXE3"/>
<organism evidence="6 7">
    <name type="scientific">Xanthomarina gelatinilytica</name>
    <dbReference type="NCBI Taxonomy" id="1137281"/>
    <lineage>
        <taxon>Bacteria</taxon>
        <taxon>Pseudomonadati</taxon>
        <taxon>Bacteroidota</taxon>
        <taxon>Flavobacteriia</taxon>
        <taxon>Flavobacteriales</taxon>
        <taxon>Flavobacteriaceae</taxon>
        <taxon>Xanthomarina</taxon>
    </lineage>
</organism>
<dbReference type="PANTHER" id="PTHR42780:SF1">
    <property type="entry name" value="ISOLEUCINE--TRNA LIGASE, CYTOPLASMIC"/>
    <property type="match status" value="1"/>
</dbReference>
<dbReference type="SUPFAM" id="SSF50677">
    <property type="entry name" value="ValRS/IleRS/LeuRS editing domain"/>
    <property type="match status" value="1"/>
</dbReference>
<sequence>YALPNDNPENAFRIISGDFVTTEDGTGIVHTAPTFGADDAMVAKQAAPEVPPMLVKDDHGNLVPLVDLQGKFRPEMGEFAGKYVKNEYYNDGEAP</sequence>
<keyword evidence="4" id="KW-0648">Protein biosynthesis</keyword>
<dbReference type="InterPro" id="IPR023586">
    <property type="entry name" value="Ile-tRNA-ligase_type2"/>
</dbReference>
<name>A0A3D6BXE3_9FLAO</name>
<keyword evidence="5" id="KW-0030">Aminoacyl-tRNA synthetase</keyword>
<keyword evidence="2" id="KW-0547">Nucleotide-binding</keyword>
<feature type="non-terminal residue" evidence="6">
    <location>
        <position position="1"/>
    </location>
</feature>
<protein>
    <submittedName>
        <fullName evidence="6">Uncharacterized protein</fullName>
    </submittedName>
</protein>
<accession>A0A3D6BXE3</accession>
<feature type="non-terminal residue" evidence="6">
    <location>
        <position position="95"/>
    </location>
</feature>
<comment type="caution">
    <text evidence="6">The sequence shown here is derived from an EMBL/GenBank/DDBJ whole genome shotgun (WGS) entry which is preliminary data.</text>
</comment>
<evidence type="ECO:0000256" key="4">
    <source>
        <dbReference type="ARBA" id="ARBA00022917"/>
    </source>
</evidence>
<evidence type="ECO:0000313" key="6">
    <source>
        <dbReference type="EMBL" id="HCY83367.1"/>
    </source>
</evidence>
<dbReference type="GO" id="GO:0006428">
    <property type="term" value="P:isoleucyl-tRNA aminoacylation"/>
    <property type="evidence" value="ECO:0007669"/>
    <property type="project" value="TreeGrafter"/>
</dbReference>
<dbReference type="EMBL" id="DPRK01000293">
    <property type="protein sequence ID" value="HCY83367.1"/>
    <property type="molecule type" value="Genomic_DNA"/>
</dbReference>
<reference evidence="6 7" key="1">
    <citation type="journal article" date="2018" name="Nat. Biotechnol.">
        <title>A standardized bacterial taxonomy based on genome phylogeny substantially revises the tree of life.</title>
        <authorList>
            <person name="Parks D.H."/>
            <person name="Chuvochina M."/>
            <person name="Waite D.W."/>
            <person name="Rinke C."/>
            <person name="Skarshewski A."/>
            <person name="Chaumeil P.A."/>
            <person name="Hugenholtz P."/>
        </authorList>
    </citation>
    <scope>NUCLEOTIDE SEQUENCE [LARGE SCALE GENOMIC DNA]</scope>
    <source>
        <strain evidence="6">UBA10227</strain>
    </source>
</reference>
<dbReference type="GO" id="GO:0005524">
    <property type="term" value="F:ATP binding"/>
    <property type="evidence" value="ECO:0007669"/>
    <property type="project" value="UniProtKB-KW"/>
</dbReference>
<dbReference type="Proteomes" id="UP000263268">
    <property type="component" value="Unassembled WGS sequence"/>
</dbReference>
<dbReference type="Gene3D" id="3.90.740.10">
    <property type="entry name" value="Valyl/Leucyl/Isoleucyl-tRNA synthetase, editing domain"/>
    <property type="match status" value="1"/>
</dbReference>